<name>A0A392QJ32_9FABA</name>
<evidence type="ECO:0000313" key="1">
    <source>
        <dbReference type="EMBL" id="MCI23305.1"/>
    </source>
</evidence>
<reference evidence="1 2" key="1">
    <citation type="journal article" date="2018" name="Front. Plant Sci.">
        <title>Red Clover (Trifolium pratense) and Zigzag Clover (T. medium) - A Picture of Genomic Similarities and Differences.</title>
        <authorList>
            <person name="Dluhosova J."/>
            <person name="Istvanek J."/>
            <person name="Nedelnik J."/>
            <person name="Repkova J."/>
        </authorList>
    </citation>
    <scope>NUCLEOTIDE SEQUENCE [LARGE SCALE GENOMIC DNA]</scope>
    <source>
        <strain evidence="2">cv. 10/8</strain>
        <tissue evidence="1">Leaf</tissue>
    </source>
</reference>
<feature type="non-terminal residue" evidence="1">
    <location>
        <position position="1"/>
    </location>
</feature>
<protein>
    <submittedName>
        <fullName evidence="1">Uncharacterized protein</fullName>
    </submittedName>
</protein>
<comment type="caution">
    <text evidence="1">The sequence shown here is derived from an EMBL/GenBank/DDBJ whole genome shotgun (WGS) entry which is preliminary data.</text>
</comment>
<dbReference type="EMBL" id="LXQA010135297">
    <property type="protein sequence ID" value="MCI23305.1"/>
    <property type="molecule type" value="Genomic_DNA"/>
</dbReference>
<evidence type="ECO:0000313" key="2">
    <source>
        <dbReference type="Proteomes" id="UP000265520"/>
    </source>
</evidence>
<proteinExistence type="predicted"/>
<dbReference type="AlphaFoldDB" id="A0A392QJ32"/>
<accession>A0A392QJ32</accession>
<dbReference type="Proteomes" id="UP000265520">
    <property type="component" value="Unassembled WGS sequence"/>
</dbReference>
<keyword evidence="2" id="KW-1185">Reference proteome</keyword>
<sequence>SDLKHQLNSLLHFRNQRRVTDIEYRRLFVCSNGTVMYTNMKLQNDGDVKTMFSIFSRYMTKGSIELNAKLVRSVEAIMSNLICLRTFDEIAACMVQPGEDEVEAVNLSDP</sequence>
<organism evidence="1 2">
    <name type="scientific">Trifolium medium</name>
    <dbReference type="NCBI Taxonomy" id="97028"/>
    <lineage>
        <taxon>Eukaryota</taxon>
        <taxon>Viridiplantae</taxon>
        <taxon>Streptophyta</taxon>
        <taxon>Embryophyta</taxon>
        <taxon>Tracheophyta</taxon>
        <taxon>Spermatophyta</taxon>
        <taxon>Magnoliopsida</taxon>
        <taxon>eudicotyledons</taxon>
        <taxon>Gunneridae</taxon>
        <taxon>Pentapetalae</taxon>
        <taxon>rosids</taxon>
        <taxon>fabids</taxon>
        <taxon>Fabales</taxon>
        <taxon>Fabaceae</taxon>
        <taxon>Papilionoideae</taxon>
        <taxon>50 kb inversion clade</taxon>
        <taxon>NPAAA clade</taxon>
        <taxon>Hologalegina</taxon>
        <taxon>IRL clade</taxon>
        <taxon>Trifolieae</taxon>
        <taxon>Trifolium</taxon>
    </lineage>
</organism>